<evidence type="ECO:0000259" key="9">
    <source>
        <dbReference type="Pfam" id="PF02811"/>
    </source>
</evidence>
<keyword evidence="4 8" id="KW-0028">Amino-acid biosynthesis</keyword>
<comment type="pathway">
    <text evidence="1 8">Amino-acid biosynthesis; L-histidine biosynthesis; L-histidine from 5-phospho-alpha-D-ribose 1-diphosphate: step 8/9.</text>
</comment>
<dbReference type="EMBL" id="DTHJ01000144">
    <property type="protein sequence ID" value="HHS63358.1"/>
    <property type="molecule type" value="Genomic_DNA"/>
</dbReference>
<dbReference type="AlphaFoldDB" id="A0A7C6AGN6"/>
<keyword evidence="5 8" id="KW-0378">Hydrolase</keyword>
<comment type="caution">
    <text evidence="10">The sequence shown here is derived from an EMBL/GenBank/DDBJ whole genome shotgun (WGS) entry which is preliminary data.</text>
</comment>
<organism evidence="10">
    <name type="scientific">candidate division WOR-3 bacterium</name>
    <dbReference type="NCBI Taxonomy" id="2052148"/>
    <lineage>
        <taxon>Bacteria</taxon>
        <taxon>Bacteria division WOR-3</taxon>
    </lineage>
</organism>
<gene>
    <name evidence="10" type="ORF">ENV70_07110</name>
</gene>
<reference evidence="10" key="1">
    <citation type="journal article" date="2020" name="mSystems">
        <title>Genome- and Community-Level Interaction Insights into Carbon Utilization and Element Cycling Functions of Hydrothermarchaeota in Hydrothermal Sediment.</title>
        <authorList>
            <person name="Zhou Z."/>
            <person name="Liu Y."/>
            <person name="Xu W."/>
            <person name="Pan J."/>
            <person name="Luo Z.H."/>
            <person name="Li M."/>
        </authorList>
    </citation>
    <scope>NUCLEOTIDE SEQUENCE [LARGE SCALE GENOMIC DNA]</scope>
    <source>
        <strain evidence="10">SpSt-783</strain>
    </source>
</reference>
<dbReference type="Pfam" id="PF02811">
    <property type="entry name" value="PHP"/>
    <property type="match status" value="1"/>
</dbReference>
<sequence length="279" mass="32388">MIDYHIHTNHSIDADGCLRDYCEKALAIGLKEICFTNHCELDEERSDNLIRFNGEIKSIDNESLLNLQSEIFDLKEHYRKKGLDIKFGIEVGFFDGVDKRLKEVTNGVSLDYLLAGIHCLDHICIDSSKECNHYFEKHSADELLNRYFTTMEILVRSRLFDAVAHFDVYKKYGLNFYGEKVRDFDREYVYHIFKLMAEYGTGLEINTAGLRRYNAFYPSIEFIQLAREAGIEIITVGSDSHKVEDLGKGIKDAFEYARSSGFSAVYRFNKRCRFPLDIK</sequence>
<keyword evidence="6 8" id="KW-0368">Histidine biosynthesis</keyword>
<evidence type="ECO:0000256" key="7">
    <source>
        <dbReference type="ARBA" id="ARBA00049158"/>
    </source>
</evidence>
<accession>A0A7C6AGN6</accession>
<proteinExistence type="inferred from homology"/>
<dbReference type="NCBIfam" id="TIGR01856">
    <property type="entry name" value="hisJ_fam"/>
    <property type="match status" value="1"/>
</dbReference>
<dbReference type="GO" id="GO:0000105">
    <property type="term" value="P:L-histidine biosynthetic process"/>
    <property type="evidence" value="ECO:0007669"/>
    <property type="project" value="UniProtKB-UniRule"/>
</dbReference>
<dbReference type="PANTHER" id="PTHR21039:SF0">
    <property type="entry name" value="HISTIDINOL-PHOSPHATASE"/>
    <property type="match status" value="1"/>
</dbReference>
<evidence type="ECO:0000256" key="1">
    <source>
        <dbReference type="ARBA" id="ARBA00004970"/>
    </source>
</evidence>
<dbReference type="PANTHER" id="PTHR21039">
    <property type="entry name" value="HISTIDINOL PHOSPHATASE-RELATED"/>
    <property type="match status" value="1"/>
</dbReference>
<dbReference type="Gene3D" id="3.20.20.140">
    <property type="entry name" value="Metal-dependent hydrolases"/>
    <property type="match status" value="1"/>
</dbReference>
<dbReference type="SUPFAM" id="SSF89550">
    <property type="entry name" value="PHP domain-like"/>
    <property type="match status" value="1"/>
</dbReference>
<dbReference type="CDD" id="cd12110">
    <property type="entry name" value="PHP_HisPPase_Hisj_like"/>
    <property type="match status" value="1"/>
</dbReference>
<dbReference type="InterPro" id="IPR004013">
    <property type="entry name" value="PHP_dom"/>
</dbReference>
<evidence type="ECO:0000313" key="10">
    <source>
        <dbReference type="EMBL" id="HHS63358.1"/>
    </source>
</evidence>
<evidence type="ECO:0000256" key="2">
    <source>
        <dbReference type="ARBA" id="ARBA00009152"/>
    </source>
</evidence>
<evidence type="ECO:0000256" key="6">
    <source>
        <dbReference type="ARBA" id="ARBA00023102"/>
    </source>
</evidence>
<evidence type="ECO:0000256" key="3">
    <source>
        <dbReference type="ARBA" id="ARBA00013085"/>
    </source>
</evidence>
<feature type="domain" description="PHP" evidence="9">
    <location>
        <begin position="3"/>
        <end position="208"/>
    </location>
</feature>
<protein>
    <recommendedName>
        <fullName evidence="3 8">Histidinol-phosphatase</fullName>
        <shortName evidence="8">HolPase</shortName>
        <ecNumber evidence="3 8">3.1.3.15</ecNumber>
    </recommendedName>
</protein>
<dbReference type="GO" id="GO:0004401">
    <property type="term" value="F:histidinol-phosphatase activity"/>
    <property type="evidence" value="ECO:0007669"/>
    <property type="project" value="UniProtKB-UniRule"/>
</dbReference>
<comment type="catalytic activity">
    <reaction evidence="7 8">
        <text>L-histidinol phosphate + H2O = L-histidinol + phosphate</text>
        <dbReference type="Rhea" id="RHEA:14465"/>
        <dbReference type="ChEBI" id="CHEBI:15377"/>
        <dbReference type="ChEBI" id="CHEBI:43474"/>
        <dbReference type="ChEBI" id="CHEBI:57699"/>
        <dbReference type="ChEBI" id="CHEBI:57980"/>
        <dbReference type="EC" id="3.1.3.15"/>
    </reaction>
</comment>
<dbReference type="UniPathway" id="UPA00031">
    <property type="reaction ID" value="UER00013"/>
</dbReference>
<name>A0A7C6AGN6_UNCW3</name>
<dbReference type="EC" id="3.1.3.15" evidence="3 8"/>
<dbReference type="InterPro" id="IPR010140">
    <property type="entry name" value="Histidinol_P_phosphatase_HisJ"/>
</dbReference>
<evidence type="ECO:0000256" key="5">
    <source>
        <dbReference type="ARBA" id="ARBA00022801"/>
    </source>
</evidence>
<evidence type="ECO:0000256" key="4">
    <source>
        <dbReference type="ARBA" id="ARBA00022605"/>
    </source>
</evidence>
<comment type="similarity">
    <text evidence="2 8">Belongs to the PHP hydrolase family. HisK subfamily.</text>
</comment>
<evidence type="ECO:0000256" key="8">
    <source>
        <dbReference type="RuleBase" id="RU366003"/>
    </source>
</evidence>
<dbReference type="InterPro" id="IPR016195">
    <property type="entry name" value="Pol/histidinol_Pase-like"/>
</dbReference>
<dbReference type="GO" id="GO:0005737">
    <property type="term" value="C:cytoplasm"/>
    <property type="evidence" value="ECO:0007669"/>
    <property type="project" value="TreeGrafter"/>
</dbReference>